<proteinExistence type="predicted"/>
<keyword evidence="2" id="KW-1185">Reference proteome</keyword>
<protein>
    <recommendedName>
        <fullName evidence="3">DUF559 domain-containing protein</fullName>
    </recommendedName>
</protein>
<dbReference type="AlphaFoldDB" id="A0A3N0DRS3"/>
<name>A0A3N0DRS3_9ACTN</name>
<organism evidence="1 2">
    <name type="scientific">Nocardioides marmorisolisilvae</name>
    <dbReference type="NCBI Taxonomy" id="1542737"/>
    <lineage>
        <taxon>Bacteria</taxon>
        <taxon>Bacillati</taxon>
        <taxon>Actinomycetota</taxon>
        <taxon>Actinomycetes</taxon>
        <taxon>Propionibacteriales</taxon>
        <taxon>Nocardioidaceae</taxon>
        <taxon>Nocardioides</taxon>
    </lineage>
</organism>
<sequence>MLGVGYADGLATDGRTVLPVPVVVPPGTALRASPGIEVHRERLDPTDVTRVYGVPVTTGVRATFDAARRAAGLRNAVVAIDMAVAANVVTLPTLRAYLATMSGWTGLPQARRAAELADPRSLSPRETLLRLTWRLDAGLPEPRCNWPIANGSGRRIGRPDLLCEELGVIGEYDGADHRSQARHRDDLRRDDQFRAVGLEPFRVVGADLHDKQLVVARIRAAVERARASTTARTWLVKADPGPL</sequence>
<evidence type="ECO:0000313" key="2">
    <source>
        <dbReference type="Proteomes" id="UP000277094"/>
    </source>
</evidence>
<dbReference type="EMBL" id="RJSG01000002">
    <property type="protein sequence ID" value="RNL78337.1"/>
    <property type="molecule type" value="Genomic_DNA"/>
</dbReference>
<dbReference type="Proteomes" id="UP000277094">
    <property type="component" value="Unassembled WGS sequence"/>
</dbReference>
<accession>A0A3N0DRS3</accession>
<reference evidence="1 2" key="1">
    <citation type="submission" date="2018-11" db="EMBL/GenBank/DDBJ databases">
        <authorList>
            <person name="Li F."/>
        </authorList>
    </citation>
    <scope>NUCLEOTIDE SEQUENCE [LARGE SCALE GENOMIC DNA]</scope>
    <source>
        <strain evidence="1 2">KIS18-7</strain>
    </source>
</reference>
<evidence type="ECO:0008006" key="3">
    <source>
        <dbReference type="Google" id="ProtNLM"/>
    </source>
</evidence>
<gene>
    <name evidence="1" type="ORF">EFL95_04320</name>
</gene>
<comment type="caution">
    <text evidence="1">The sequence shown here is derived from an EMBL/GenBank/DDBJ whole genome shotgun (WGS) entry which is preliminary data.</text>
</comment>
<evidence type="ECO:0000313" key="1">
    <source>
        <dbReference type="EMBL" id="RNL78337.1"/>
    </source>
</evidence>